<keyword evidence="3" id="KW-0762">Sugar transport</keyword>
<keyword evidence="4 5" id="KW-0732">Signal</keyword>
<feature type="chain" id="PRO_5002128685" evidence="5">
    <location>
        <begin position="23"/>
        <end position="242"/>
    </location>
</feature>
<dbReference type="InterPro" id="IPR006060">
    <property type="entry name" value="Maltose/Cyclodextrin-bd"/>
</dbReference>
<dbReference type="PROSITE" id="PS51257">
    <property type="entry name" value="PROKAR_LIPOPROTEIN"/>
    <property type="match status" value="1"/>
</dbReference>
<dbReference type="InterPro" id="IPR006059">
    <property type="entry name" value="SBP"/>
</dbReference>
<dbReference type="PANTHER" id="PTHR30061:SF50">
    <property type="entry name" value="MALTOSE_MALTODEXTRIN-BINDING PERIPLASMIC PROTEIN"/>
    <property type="match status" value="1"/>
</dbReference>
<dbReference type="GO" id="GO:0015144">
    <property type="term" value="F:carbohydrate transmembrane transporter activity"/>
    <property type="evidence" value="ECO:0007669"/>
    <property type="project" value="InterPro"/>
</dbReference>
<evidence type="ECO:0000256" key="3">
    <source>
        <dbReference type="ARBA" id="ARBA00022597"/>
    </source>
</evidence>
<protein>
    <submittedName>
        <fullName evidence="6">ABC transporter, solute-binding protein</fullName>
    </submittedName>
</protein>
<keyword evidence="7" id="KW-1185">Reference proteome</keyword>
<reference evidence="7" key="1">
    <citation type="submission" date="2015-01" db="EMBL/GenBank/DDBJ databases">
        <authorList>
            <person name="Manzoor Shahid"/>
            <person name="Zubair Saima"/>
        </authorList>
    </citation>
    <scope>NUCLEOTIDE SEQUENCE [LARGE SCALE GENOMIC DNA]</scope>
    <source>
        <strain evidence="7">V1</strain>
    </source>
</reference>
<proteinExistence type="inferred from homology"/>
<sequence>MKKKIVSILVCLCILCFASLLSCGGGDQGEKKEEKITLKIWESEGVEKDFMLAIAEDYKASHPDIEIVYEPVPAPDSRSKIELDGPAGVGADIFVAPHDQIGALVAGGHVLPLDSMEFLKNFIFAAVMSSGYGGKAYGYPLAIETYALFYNKDILPTPPETWEEIEAFAKTWNDKAQNKYALVWEVGNAYFDYIFMSGFNAPLFGPKGNDRTQHNINSANAITGLKYFQSLRKKYSMFPQPM</sequence>
<dbReference type="PANTHER" id="PTHR30061">
    <property type="entry name" value="MALTOSE-BINDING PERIPLASMIC PROTEIN"/>
    <property type="match status" value="1"/>
</dbReference>
<dbReference type="GO" id="GO:0015768">
    <property type="term" value="P:maltose transport"/>
    <property type="evidence" value="ECO:0007669"/>
    <property type="project" value="TreeGrafter"/>
</dbReference>
<dbReference type="AlphaFoldDB" id="A0A0B7H247"/>
<evidence type="ECO:0000313" key="6">
    <source>
        <dbReference type="EMBL" id="CEM62991.1"/>
    </source>
</evidence>
<dbReference type="EMBL" id="CDNC01000047">
    <property type="protein sequence ID" value="CEM62991.1"/>
    <property type="molecule type" value="Genomic_DNA"/>
</dbReference>
<dbReference type="GO" id="GO:0042956">
    <property type="term" value="P:maltodextrin transmembrane transport"/>
    <property type="evidence" value="ECO:0007669"/>
    <property type="project" value="TreeGrafter"/>
</dbReference>
<dbReference type="SUPFAM" id="SSF53850">
    <property type="entry name" value="Periplasmic binding protein-like II"/>
    <property type="match status" value="1"/>
</dbReference>
<dbReference type="Gene3D" id="3.40.190.10">
    <property type="entry name" value="Periplasmic binding protein-like II"/>
    <property type="match status" value="1"/>
</dbReference>
<dbReference type="Pfam" id="PF01547">
    <property type="entry name" value="SBP_bac_1"/>
    <property type="match status" value="1"/>
</dbReference>
<dbReference type="GO" id="GO:0055052">
    <property type="term" value="C:ATP-binding cassette (ABC) transporter complex, substrate-binding subunit-containing"/>
    <property type="evidence" value="ECO:0007669"/>
    <property type="project" value="TreeGrafter"/>
</dbReference>
<name>A0A0B7H247_TREPH</name>
<organism evidence="6 7">
    <name type="scientific">Treponema phagedenis</name>
    <dbReference type="NCBI Taxonomy" id="162"/>
    <lineage>
        <taxon>Bacteria</taxon>
        <taxon>Pseudomonadati</taxon>
        <taxon>Spirochaetota</taxon>
        <taxon>Spirochaetia</taxon>
        <taxon>Spirochaetales</taxon>
        <taxon>Treponemataceae</taxon>
        <taxon>Treponema</taxon>
    </lineage>
</organism>
<dbReference type="Proteomes" id="UP000042527">
    <property type="component" value="Unassembled WGS sequence"/>
</dbReference>
<accession>A0A0B7H247</accession>
<evidence type="ECO:0000256" key="5">
    <source>
        <dbReference type="SAM" id="SignalP"/>
    </source>
</evidence>
<evidence type="ECO:0000256" key="4">
    <source>
        <dbReference type="ARBA" id="ARBA00022729"/>
    </source>
</evidence>
<evidence type="ECO:0000256" key="1">
    <source>
        <dbReference type="ARBA" id="ARBA00008520"/>
    </source>
</evidence>
<dbReference type="GO" id="GO:1901982">
    <property type="term" value="F:maltose binding"/>
    <property type="evidence" value="ECO:0007669"/>
    <property type="project" value="TreeGrafter"/>
</dbReference>
<gene>
    <name evidence="6" type="ORF">TPHV1_510058</name>
</gene>
<dbReference type="PRINTS" id="PR00181">
    <property type="entry name" value="MALTOSEBP"/>
</dbReference>
<feature type="signal peptide" evidence="5">
    <location>
        <begin position="1"/>
        <end position="22"/>
    </location>
</feature>
<evidence type="ECO:0000256" key="2">
    <source>
        <dbReference type="ARBA" id="ARBA00022448"/>
    </source>
</evidence>
<comment type="similarity">
    <text evidence="1">Belongs to the bacterial solute-binding protein 1 family.</text>
</comment>
<evidence type="ECO:0000313" key="7">
    <source>
        <dbReference type="Proteomes" id="UP000042527"/>
    </source>
</evidence>
<keyword evidence="2" id="KW-0813">Transport</keyword>